<dbReference type="PANTHER" id="PTHR10000:SF25">
    <property type="entry name" value="PHOSPHATASE YKRA-RELATED"/>
    <property type="match status" value="1"/>
</dbReference>
<dbReference type="Gene3D" id="3.30.1240.10">
    <property type="match status" value="1"/>
</dbReference>
<dbReference type="PANTHER" id="PTHR10000">
    <property type="entry name" value="PHOSPHOSERINE PHOSPHATASE"/>
    <property type="match status" value="1"/>
</dbReference>
<dbReference type="InterPro" id="IPR006379">
    <property type="entry name" value="HAD-SF_hydro_IIB"/>
</dbReference>
<sequence length="269" mass="30299">MCSEMMNKKTKALFYDIDGTLLSEKTGRVPESAVQALKEARAKGHLVFINTGRVYAHLGEIKKLVEADGYLCGCGTYILAEGRVMYSYHIPHERGLDIKSHIDACGLDGALEASDGIHIHRSQSPIPRVEQLKASLRRSGCLSEYDWEDDCYDYDKFYLISDENSRPKELFGRLRDMEIIDRGNEEYECVPRGHSKATAIDLVLKHYGISLDDAYVFGDSGNDLAMFRYASNCILMGKHDEVLEPYATFETKDVEEDGIAYAMKELGII</sequence>
<evidence type="ECO:0000313" key="2">
    <source>
        <dbReference type="Proteomes" id="UP000013085"/>
    </source>
</evidence>
<evidence type="ECO:0000313" key="1">
    <source>
        <dbReference type="EMBL" id="ENZ11502.1"/>
    </source>
</evidence>
<gene>
    <name evidence="1" type="ORF">HMPREF1090_04057</name>
</gene>
<dbReference type="Proteomes" id="UP000013085">
    <property type="component" value="Unassembled WGS sequence"/>
</dbReference>
<dbReference type="GO" id="GO:0016791">
    <property type="term" value="F:phosphatase activity"/>
    <property type="evidence" value="ECO:0007669"/>
    <property type="project" value="UniProtKB-ARBA"/>
</dbReference>
<keyword evidence="1" id="KW-0378">Hydrolase</keyword>
<organism evidence="1 2">
    <name type="scientific">[Clostridium] clostridioforme 90A8</name>
    <dbReference type="NCBI Taxonomy" id="999408"/>
    <lineage>
        <taxon>Bacteria</taxon>
        <taxon>Bacillati</taxon>
        <taxon>Bacillota</taxon>
        <taxon>Clostridia</taxon>
        <taxon>Lachnospirales</taxon>
        <taxon>Lachnospiraceae</taxon>
        <taxon>Enterocloster</taxon>
    </lineage>
</organism>
<dbReference type="PATRIC" id="fig|999408.3.peg.4349"/>
<dbReference type="SUPFAM" id="SSF56784">
    <property type="entry name" value="HAD-like"/>
    <property type="match status" value="1"/>
</dbReference>
<dbReference type="InterPro" id="IPR023214">
    <property type="entry name" value="HAD_sf"/>
</dbReference>
<dbReference type="InterPro" id="IPR036412">
    <property type="entry name" value="HAD-like_sf"/>
</dbReference>
<dbReference type="Pfam" id="PF08282">
    <property type="entry name" value="Hydrolase_3"/>
    <property type="match status" value="1"/>
</dbReference>
<dbReference type="PROSITE" id="PS01228">
    <property type="entry name" value="COF_1"/>
    <property type="match status" value="1"/>
</dbReference>
<reference evidence="1 2" key="1">
    <citation type="submission" date="2013-01" db="EMBL/GenBank/DDBJ databases">
        <title>The Genome Sequence of Clostridium clostridioforme 90A8.</title>
        <authorList>
            <consortium name="The Broad Institute Genome Sequencing Platform"/>
            <person name="Earl A."/>
            <person name="Ward D."/>
            <person name="Feldgarden M."/>
            <person name="Gevers D."/>
            <person name="Courvalin P."/>
            <person name="Lambert T."/>
            <person name="Walker B."/>
            <person name="Young S.K."/>
            <person name="Zeng Q."/>
            <person name="Gargeya S."/>
            <person name="Fitzgerald M."/>
            <person name="Haas B."/>
            <person name="Abouelleil A."/>
            <person name="Alvarado L."/>
            <person name="Arachchi H.M."/>
            <person name="Berlin A.M."/>
            <person name="Chapman S.B."/>
            <person name="Dewar J."/>
            <person name="Goldberg J."/>
            <person name="Griggs A."/>
            <person name="Gujja S."/>
            <person name="Hansen M."/>
            <person name="Howarth C."/>
            <person name="Imamovic A."/>
            <person name="Larimer J."/>
            <person name="McCowan C."/>
            <person name="Murphy C."/>
            <person name="Neiman D."/>
            <person name="Pearson M."/>
            <person name="Priest M."/>
            <person name="Roberts A."/>
            <person name="Saif S."/>
            <person name="Shea T."/>
            <person name="Sisk P."/>
            <person name="Sykes S."/>
            <person name="Wortman J."/>
            <person name="Nusbaum C."/>
            <person name="Birren B."/>
        </authorList>
    </citation>
    <scope>NUCLEOTIDE SEQUENCE [LARGE SCALE GENOMIC DNA]</scope>
    <source>
        <strain evidence="1 2">90A8</strain>
    </source>
</reference>
<dbReference type="HOGENOM" id="CLU_044146_7_2_9"/>
<dbReference type="GO" id="GO:0005829">
    <property type="term" value="C:cytosol"/>
    <property type="evidence" value="ECO:0007669"/>
    <property type="project" value="TreeGrafter"/>
</dbReference>
<comment type="caution">
    <text evidence="1">The sequence shown here is derived from an EMBL/GenBank/DDBJ whole genome shotgun (WGS) entry which is preliminary data.</text>
</comment>
<dbReference type="NCBIfam" id="TIGR01484">
    <property type="entry name" value="HAD-SF-IIB"/>
    <property type="match status" value="1"/>
</dbReference>
<name>A0A0E2H6Y7_9FIRM</name>
<dbReference type="RefSeq" id="WP_002593952.1">
    <property type="nucleotide sequence ID" value="NZ_KB850982.1"/>
</dbReference>
<protein>
    <submittedName>
        <fullName evidence="1">Cof-like hydrolase</fullName>
    </submittedName>
</protein>
<dbReference type="AlphaFoldDB" id="A0A0E2H6Y7"/>
<dbReference type="EMBL" id="AGYR01000043">
    <property type="protein sequence ID" value="ENZ11502.1"/>
    <property type="molecule type" value="Genomic_DNA"/>
</dbReference>
<accession>A0A0E2H6Y7</accession>
<dbReference type="GO" id="GO:0000287">
    <property type="term" value="F:magnesium ion binding"/>
    <property type="evidence" value="ECO:0007669"/>
    <property type="project" value="TreeGrafter"/>
</dbReference>
<proteinExistence type="predicted"/>
<dbReference type="Gene3D" id="3.40.50.1000">
    <property type="entry name" value="HAD superfamily/HAD-like"/>
    <property type="match status" value="1"/>
</dbReference>